<name>A0A090AMU9_9GAMM</name>
<dbReference type="AlphaFoldDB" id="A0A090AMU9"/>
<reference evidence="3 4" key="1">
    <citation type="journal article" date="2014" name="ISME J.">
        <title>Ecophysiology of Thioploca ingrica as revealed by the complete genome sequence supplemented with proteomic evidence.</title>
        <authorList>
            <person name="Kojima H."/>
            <person name="Ogura Y."/>
            <person name="Yamamoto N."/>
            <person name="Togashi T."/>
            <person name="Mori H."/>
            <person name="Watanabe T."/>
            <person name="Nemoto F."/>
            <person name="Kurokawa K."/>
            <person name="Hayashi T."/>
            <person name="Fukui M."/>
        </authorList>
    </citation>
    <scope>NUCLEOTIDE SEQUENCE [LARGE SCALE GENOMIC DNA]</scope>
</reference>
<dbReference type="Proteomes" id="UP000031623">
    <property type="component" value="Chromosome"/>
</dbReference>
<dbReference type="Pfam" id="PF00211">
    <property type="entry name" value="Guanylate_cyc"/>
    <property type="match status" value="1"/>
</dbReference>
<proteinExistence type="predicted"/>
<dbReference type="SUPFAM" id="SSF55073">
    <property type="entry name" value="Nucleotide cyclase"/>
    <property type="match status" value="1"/>
</dbReference>
<dbReference type="Pfam" id="PF05226">
    <property type="entry name" value="CHASE2"/>
    <property type="match status" value="1"/>
</dbReference>
<dbReference type="STRING" id="40754.THII_2353"/>
<dbReference type="EMBL" id="AP014633">
    <property type="protein sequence ID" value="BAP56650.1"/>
    <property type="molecule type" value="Genomic_DNA"/>
</dbReference>
<evidence type="ECO:0000313" key="3">
    <source>
        <dbReference type="EMBL" id="BAP56650.1"/>
    </source>
</evidence>
<dbReference type="CDD" id="cd07302">
    <property type="entry name" value="CHD"/>
    <property type="match status" value="1"/>
</dbReference>
<evidence type="ECO:0000256" key="1">
    <source>
        <dbReference type="SAM" id="Phobius"/>
    </source>
</evidence>
<feature type="transmembrane region" description="Helical" evidence="1">
    <location>
        <begin position="361"/>
        <end position="379"/>
    </location>
</feature>
<dbReference type="Gene3D" id="3.30.70.1230">
    <property type="entry name" value="Nucleotide cyclase"/>
    <property type="match status" value="1"/>
</dbReference>
<dbReference type="InterPro" id="IPR050697">
    <property type="entry name" value="Adenylyl/Guanylyl_Cyclase_3/4"/>
</dbReference>
<dbReference type="InterPro" id="IPR007890">
    <property type="entry name" value="CHASE2"/>
</dbReference>
<dbReference type="GO" id="GO:0004016">
    <property type="term" value="F:adenylate cyclase activity"/>
    <property type="evidence" value="ECO:0007669"/>
    <property type="project" value="UniProtKB-ARBA"/>
</dbReference>
<dbReference type="InterPro" id="IPR001054">
    <property type="entry name" value="A/G_cyclase"/>
</dbReference>
<dbReference type="PROSITE" id="PS51257">
    <property type="entry name" value="PROKAR_LIPOPROTEIN"/>
    <property type="match status" value="1"/>
</dbReference>
<dbReference type="GO" id="GO:0009190">
    <property type="term" value="P:cyclic nucleotide biosynthetic process"/>
    <property type="evidence" value="ECO:0007669"/>
    <property type="project" value="InterPro"/>
</dbReference>
<keyword evidence="1" id="KW-0472">Membrane</keyword>
<dbReference type="InterPro" id="IPR029787">
    <property type="entry name" value="Nucleotide_cyclase"/>
</dbReference>
<dbReference type="HOGENOM" id="CLU_000445_85_1_6"/>
<keyword evidence="1 3" id="KW-0812">Transmembrane</keyword>
<evidence type="ECO:0000313" key="4">
    <source>
        <dbReference type="Proteomes" id="UP000031623"/>
    </source>
</evidence>
<dbReference type="PROSITE" id="PS50125">
    <property type="entry name" value="GUANYLATE_CYCLASE_2"/>
    <property type="match status" value="1"/>
</dbReference>
<dbReference type="SMART" id="SM00044">
    <property type="entry name" value="CYCc"/>
    <property type="match status" value="1"/>
</dbReference>
<feature type="domain" description="Guanylate cyclase" evidence="2">
    <location>
        <begin position="453"/>
        <end position="592"/>
    </location>
</feature>
<keyword evidence="4" id="KW-1185">Reference proteome</keyword>
<protein>
    <submittedName>
        <fullName evidence="3">Transmembrane sensor domain-containing protein</fullName>
    </submittedName>
</protein>
<dbReference type="KEGG" id="tig:THII_2353"/>
<dbReference type="OrthoDB" id="9806704at2"/>
<dbReference type="SMART" id="SM01080">
    <property type="entry name" value="CHASE2"/>
    <property type="match status" value="1"/>
</dbReference>
<accession>A0A090AMU9</accession>
<feature type="transmembrane region" description="Helical" evidence="1">
    <location>
        <begin position="385"/>
        <end position="405"/>
    </location>
</feature>
<sequence length="645" mass="73005">MKNYLNRLLDKYSTVIAALVIGHIVFLSILGCRALGWLQPLELKIYDFLRWQQSHSKAFTDDRIVMILADDEDQRQWGWPLSDQHLVQLLTTILAHKPNAIGLDLYRDLPVPIEGSGGYEQLKHLFANSPQILGIFKYQDRYGVRVDPSPVLKEKNQLGFNDVPTDTNGIIRRDLLYMYDEKQDQVIESLALRLALHYLAQHHIVPQPDPNDSSALRLGKTVLSPLTPDFGGYVNLDAGGFQFMLDYFGTWQPSPILNFTKILTGQLAPAQLQDKIVIIGVNAQATADFVYAPFKISHFGEQRIPGAMIHAYATSQLLRMALGNSPTLQTWSENQEMAWIGLWSLLSALLCLYAQSLWRLSLILIVGFIFLFIIDYGLFAHHVWIIVAAPALSWISSALLMLAYLTQQGKQQRAVLMQIFSRHVSKKVAEEIWKQRDQYLTAGRLVSQRLTATVLFTDLQNFTTVSEQMEPHALMEWLNQYMATMVNIIENQYHGQVNKFIGDGIMAVFGVPIPRTSQKAIAHDAINAVNCAVTMRREMSRLTEQWQAQGLPLIRMRVGIFTGPVIVGSLGSVERQEYAVLGDTVNTASRLESFDKNIEPDNLCRIIIGESTLKLIRKHSFKTEQVGEVNLKGKQARITLYRVRT</sequence>
<dbReference type="PANTHER" id="PTHR43081:SF1">
    <property type="entry name" value="ADENYLATE CYCLASE, TERMINAL-DIFFERENTIATION SPECIFIC"/>
    <property type="match status" value="1"/>
</dbReference>
<dbReference type="GO" id="GO:0035556">
    <property type="term" value="P:intracellular signal transduction"/>
    <property type="evidence" value="ECO:0007669"/>
    <property type="project" value="InterPro"/>
</dbReference>
<evidence type="ECO:0000259" key="2">
    <source>
        <dbReference type="PROSITE" id="PS50125"/>
    </source>
</evidence>
<feature type="transmembrane region" description="Helical" evidence="1">
    <location>
        <begin position="12"/>
        <end position="38"/>
    </location>
</feature>
<organism evidence="3 4">
    <name type="scientific">Thioploca ingrica</name>
    <dbReference type="NCBI Taxonomy" id="40754"/>
    <lineage>
        <taxon>Bacteria</taxon>
        <taxon>Pseudomonadati</taxon>
        <taxon>Pseudomonadota</taxon>
        <taxon>Gammaproteobacteria</taxon>
        <taxon>Thiotrichales</taxon>
        <taxon>Thiotrichaceae</taxon>
        <taxon>Thioploca</taxon>
    </lineage>
</organism>
<dbReference type="PANTHER" id="PTHR43081">
    <property type="entry name" value="ADENYLATE CYCLASE, TERMINAL-DIFFERENTIATION SPECIFIC-RELATED"/>
    <property type="match status" value="1"/>
</dbReference>
<gene>
    <name evidence="3" type="ORF">THII_2353</name>
</gene>
<keyword evidence="1" id="KW-1133">Transmembrane helix</keyword>